<feature type="domain" description="DUF4349" evidence="2">
    <location>
        <begin position="55"/>
        <end position="285"/>
    </location>
</feature>
<reference evidence="4" key="1">
    <citation type="journal article" date="2019" name="Int. J. Syst. Evol. Microbiol.">
        <title>The Global Catalogue of Microorganisms (GCM) 10K type strain sequencing project: providing services to taxonomists for standard genome sequencing and annotation.</title>
        <authorList>
            <consortium name="The Broad Institute Genomics Platform"/>
            <consortium name="The Broad Institute Genome Sequencing Center for Infectious Disease"/>
            <person name="Wu L."/>
            <person name="Ma J."/>
        </authorList>
    </citation>
    <scope>NUCLEOTIDE SEQUENCE [LARGE SCALE GENOMIC DNA]</scope>
    <source>
        <strain evidence="4">JCM 32105</strain>
    </source>
</reference>
<name>A0ABP8N2N1_9BACT</name>
<accession>A0ABP8N2N1</accession>
<dbReference type="Pfam" id="PF14257">
    <property type="entry name" value="DUF4349"/>
    <property type="match status" value="1"/>
</dbReference>
<dbReference type="Proteomes" id="UP001500067">
    <property type="component" value="Unassembled WGS sequence"/>
</dbReference>
<keyword evidence="1" id="KW-0812">Transmembrane</keyword>
<sequence length="298" mass="33060">MPSSKLLWLLPLVVLCSCGNEQIGSELRANSTPATETIADTSIGSEAEAFPPDERKLVRTADIECRVPDVLAAVTRLEKCVRAIGGSVEESRISNNAEPVKMVAYKKDSLKEVRVCNTTAELRLRVPSAMLDSVMGVIPAGALYVEDRRLTQTDVTGKYMENELLNRPGDLHSTTKALQLAQDVTDAINVQRYADERKEQIVRRHIENQNLLRNVEYSTIVVRYSQPSVVYAQAVADAQYAAAVPYSAQLDTALRNGTALFRFLLLALVTIWPILLIAAIAMGIVVYTRRHRRIPVRQ</sequence>
<dbReference type="RefSeq" id="WP_345077329.1">
    <property type="nucleotide sequence ID" value="NZ_BAABFA010000004.1"/>
</dbReference>
<gene>
    <name evidence="3" type="ORF">GCM10023093_02540</name>
</gene>
<proteinExistence type="predicted"/>
<protein>
    <recommendedName>
        <fullName evidence="2">DUF4349 domain-containing protein</fullName>
    </recommendedName>
</protein>
<keyword evidence="4" id="KW-1185">Reference proteome</keyword>
<evidence type="ECO:0000259" key="2">
    <source>
        <dbReference type="Pfam" id="PF14257"/>
    </source>
</evidence>
<evidence type="ECO:0000313" key="4">
    <source>
        <dbReference type="Proteomes" id="UP001500067"/>
    </source>
</evidence>
<dbReference type="InterPro" id="IPR025645">
    <property type="entry name" value="DUF4349"/>
</dbReference>
<dbReference type="EMBL" id="BAABFA010000004">
    <property type="protein sequence ID" value="GAA4460241.1"/>
    <property type="molecule type" value="Genomic_DNA"/>
</dbReference>
<evidence type="ECO:0000256" key="1">
    <source>
        <dbReference type="SAM" id="Phobius"/>
    </source>
</evidence>
<evidence type="ECO:0000313" key="3">
    <source>
        <dbReference type="EMBL" id="GAA4460241.1"/>
    </source>
</evidence>
<dbReference type="PROSITE" id="PS51257">
    <property type="entry name" value="PROKAR_LIPOPROTEIN"/>
    <property type="match status" value="1"/>
</dbReference>
<organism evidence="3 4">
    <name type="scientific">Nemorincola caseinilytica</name>
    <dbReference type="NCBI Taxonomy" id="2054315"/>
    <lineage>
        <taxon>Bacteria</taxon>
        <taxon>Pseudomonadati</taxon>
        <taxon>Bacteroidota</taxon>
        <taxon>Chitinophagia</taxon>
        <taxon>Chitinophagales</taxon>
        <taxon>Chitinophagaceae</taxon>
        <taxon>Nemorincola</taxon>
    </lineage>
</organism>
<keyword evidence="1" id="KW-1133">Transmembrane helix</keyword>
<comment type="caution">
    <text evidence="3">The sequence shown here is derived from an EMBL/GenBank/DDBJ whole genome shotgun (WGS) entry which is preliminary data.</text>
</comment>
<feature type="transmembrane region" description="Helical" evidence="1">
    <location>
        <begin position="263"/>
        <end position="287"/>
    </location>
</feature>
<keyword evidence="1" id="KW-0472">Membrane</keyword>